<name>A0A0L9T6W6_PHAAN</name>
<reference evidence="3" key="1">
    <citation type="journal article" date="2015" name="Proc. Natl. Acad. Sci. U.S.A.">
        <title>Genome sequencing of adzuki bean (Vigna angularis) provides insight into high starch and low fat accumulation and domestication.</title>
        <authorList>
            <person name="Yang K."/>
            <person name="Tian Z."/>
            <person name="Chen C."/>
            <person name="Luo L."/>
            <person name="Zhao B."/>
            <person name="Wang Z."/>
            <person name="Yu L."/>
            <person name="Li Y."/>
            <person name="Sun Y."/>
            <person name="Li W."/>
            <person name="Chen Y."/>
            <person name="Li Y."/>
            <person name="Zhang Y."/>
            <person name="Ai D."/>
            <person name="Zhao J."/>
            <person name="Shang C."/>
            <person name="Ma Y."/>
            <person name="Wu B."/>
            <person name="Wang M."/>
            <person name="Gao L."/>
            <person name="Sun D."/>
            <person name="Zhang P."/>
            <person name="Guo F."/>
            <person name="Wang W."/>
            <person name="Li Y."/>
            <person name="Wang J."/>
            <person name="Varshney R.K."/>
            <person name="Wang J."/>
            <person name="Ling H.Q."/>
            <person name="Wan P."/>
        </authorList>
    </citation>
    <scope>NUCLEOTIDE SEQUENCE</scope>
    <source>
        <strain evidence="3">cv. Jingnong 6</strain>
    </source>
</reference>
<gene>
    <name evidence="2" type="ORF">LR48_Vigan197s001800</name>
</gene>
<dbReference type="EMBL" id="KQ258291">
    <property type="protein sequence ID" value="KOM25849.1"/>
    <property type="molecule type" value="Genomic_DNA"/>
</dbReference>
<accession>A0A0L9T6W6</accession>
<feature type="compositionally biased region" description="Basic and acidic residues" evidence="1">
    <location>
        <begin position="115"/>
        <end position="138"/>
    </location>
</feature>
<evidence type="ECO:0000313" key="2">
    <source>
        <dbReference type="EMBL" id="KOM25849.1"/>
    </source>
</evidence>
<organism evidence="2 3">
    <name type="scientific">Phaseolus angularis</name>
    <name type="common">Azuki bean</name>
    <name type="synonym">Vigna angularis</name>
    <dbReference type="NCBI Taxonomy" id="3914"/>
    <lineage>
        <taxon>Eukaryota</taxon>
        <taxon>Viridiplantae</taxon>
        <taxon>Streptophyta</taxon>
        <taxon>Embryophyta</taxon>
        <taxon>Tracheophyta</taxon>
        <taxon>Spermatophyta</taxon>
        <taxon>Magnoliopsida</taxon>
        <taxon>eudicotyledons</taxon>
        <taxon>Gunneridae</taxon>
        <taxon>Pentapetalae</taxon>
        <taxon>rosids</taxon>
        <taxon>fabids</taxon>
        <taxon>Fabales</taxon>
        <taxon>Fabaceae</taxon>
        <taxon>Papilionoideae</taxon>
        <taxon>50 kb inversion clade</taxon>
        <taxon>NPAAA clade</taxon>
        <taxon>indigoferoid/millettioid clade</taxon>
        <taxon>Phaseoleae</taxon>
        <taxon>Vigna</taxon>
    </lineage>
</organism>
<feature type="region of interest" description="Disordered" evidence="1">
    <location>
        <begin position="1"/>
        <end position="138"/>
    </location>
</feature>
<sequence length="138" mass="15081">MAHESLHVQHAGSRLEQQQHALGLGEAAVADSEKWSGVQQPSRSSSSHPASLERLGSVIQQQHVVAKEEESSCSSKEEWRPTKNWRSTRSPCAREAFQQQSTHGPASLESITRGGLHEGLLDLSSGHHREGKGEFLLA</sequence>
<dbReference type="AlphaFoldDB" id="A0A0L9T6W6"/>
<feature type="compositionally biased region" description="Basic and acidic residues" evidence="1">
    <location>
        <begin position="65"/>
        <end position="81"/>
    </location>
</feature>
<evidence type="ECO:0000313" key="3">
    <source>
        <dbReference type="Proteomes" id="UP000053144"/>
    </source>
</evidence>
<proteinExistence type="predicted"/>
<dbReference type="Proteomes" id="UP000053144">
    <property type="component" value="Unassembled WGS sequence"/>
</dbReference>
<dbReference type="Gramene" id="KOM25849">
    <property type="protein sequence ID" value="KOM25849"/>
    <property type="gene ID" value="LR48_Vigan197s001800"/>
</dbReference>
<evidence type="ECO:0000256" key="1">
    <source>
        <dbReference type="SAM" id="MobiDB-lite"/>
    </source>
</evidence>
<feature type="compositionally biased region" description="Low complexity" evidence="1">
    <location>
        <begin position="36"/>
        <end position="50"/>
    </location>
</feature>
<protein>
    <submittedName>
        <fullName evidence="2">Uncharacterized protein</fullName>
    </submittedName>
</protein>